<feature type="compositionally biased region" description="Polar residues" evidence="1">
    <location>
        <begin position="134"/>
        <end position="156"/>
    </location>
</feature>
<reference evidence="4" key="3">
    <citation type="submission" date="2025-09" db="UniProtKB">
        <authorList>
            <consortium name="Ensembl"/>
        </authorList>
    </citation>
    <scope>IDENTIFICATION</scope>
</reference>
<keyword evidence="2" id="KW-1133">Transmembrane helix</keyword>
<feature type="compositionally biased region" description="Low complexity" evidence="1">
    <location>
        <begin position="109"/>
        <end position="133"/>
    </location>
</feature>
<accession>W5N4A9</accession>
<feature type="region of interest" description="Disordered" evidence="1">
    <location>
        <begin position="295"/>
        <end position="315"/>
    </location>
</feature>
<evidence type="ECO:0000313" key="4">
    <source>
        <dbReference type="Ensembl" id="ENSLOCP00000015468.1"/>
    </source>
</evidence>
<dbReference type="eggNOG" id="ENOG502S5MK">
    <property type="taxonomic scope" value="Eukaryota"/>
</dbReference>
<dbReference type="InParanoid" id="W5N4A9"/>
<dbReference type="STRING" id="7918.ENSLOCP00000015468"/>
<keyword evidence="2" id="KW-0472">Membrane</keyword>
<evidence type="ECO:0000256" key="3">
    <source>
        <dbReference type="SAM" id="SignalP"/>
    </source>
</evidence>
<feature type="chain" id="PRO_5004869264" description="Endothelial cell-specific chemotaxis regulator" evidence="3">
    <location>
        <begin position="24"/>
        <end position="369"/>
    </location>
</feature>
<dbReference type="EMBL" id="AHAT01005570">
    <property type="status" value="NOT_ANNOTATED_CDS"/>
    <property type="molecule type" value="Genomic_DNA"/>
</dbReference>
<proteinExistence type="predicted"/>
<organism evidence="4 5">
    <name type="scientific">Lepisosteus oculatus</name>
    <name type="common">Spotted gar</name>
    <dbReference type="NCBI Taxonomy" id="7918"/>
    <lineage>
        <taxon>Eukaryota</taxon>
        <taxon>Metazoa</taxon>
        <taxon>Chordata</taxon>
        <taxon>Craniata</taxon>
        <taxon>Vertebrata</taxon>
        <taxon>Euteleostomi</taxon>
        <taxon>Actinopterygii</taxon>
        <taxon>Neopterygii</taxon>
        <taxon>Holostei</taxon>
        <taxon>Semionotiformes</taxon>
        <taxon>Lepisosteidae</taxon>
        <taxon>Lepisosteus</taxon>
    </lineage>
</organism>
<dbReference type="GeneTree" id="ENSGT00940000168018"/>
<dbReference type="Proteomes" id="UP000018468">
    <property type="component" value="Linkage group LG6"/>
</dbReference>
<feature type="compositionally biased region" description="Basic and acidic residues" evidence="1">
    <location>
        <begin position="297"/>
        <end position="306"/>
    </location>
</feature>
<feature type="region of interest" description="Disordered" evidence="1">
    <location>
        <begin position="332"/>
        <end position="369"/>
    </location>
</feature>
<protein>
    <recommendedName>
        <fullName evidence="6">Endothelial cell-specific chemotaxis regulator</fullName>
    </recommendedName>
</protein>
<keyword evidence="3" id="KW-0732">Signal</keyword>
<dbReference type="Ensembl" id="ENSLOCT00000015497.1">
    <property type="protein sequence ID" value="ENSLOCP00000015468.1"/>
    <property type="gene ID" value="ENSLOCG00000012564.1"/>
</dbReference>
<feature type="region of interest" description="Disordered" evidence="1">
    <location>
        <begin position="51"/>
        <end position="228"/>
    </location>
</feature>
<dbReference type="PRINTS" id="PR02069">
    <property type="entry name" value="ECCREGULATOR"/>
</dbReference>
<sequence length="369" mass="37834">MRRLPRSHLSLLRAGHCWLPLLAESCCTALDRGMALRVFVLLWIFLSHGGKGQPSSLEGPVDAGSSSSNISRAVTTQTTRGRPVASTPEMISLHPSTPGNLSVTSTSASTSGNLSVTTTSTSTSGNRSVTSTSASTSGNLSVMSTSASTPGNTSVTFAPALTQGRGSGTSGPVATPTVREASPHTSNAKIPGNSRSEATTSMGSLSPRSTSAAGVAKPTLNRATSAGGDLTGISGLTTFPMMFGSETPRGQDSTSAVKEPSSSLSMLAFGVMSFILILIIVMVVLVTAVNLRGRCRGSRDEGKKSGDSVVSESNITVNGEKESITLVSMKTINTETDTDSPRISSIHSTALENGPDGEPGSDVHNSKMV</sequence>
<reference evidence="4" key="2">
    <citation type="submission" date="2025-08" db="UniProtKB">
        <authorList>
            <consortium name="Ensembl"/>
        </authorList>
    </citation>
    <scope>IDENTIFICATION</scope>
</reference>
<dbReference type="Pfam" id="PF15820">
    <property type="entry name" value="ECSCR"/>
    <property type="match status" value="1"/>
</dbReference>
<evidence type="ECO:0000313" key="5">
    <source>
        <dbReference type="Proteomes" id="UP000018468"/>
    </source>
</evidence>
<feature type="compositionally biased region" description="Polar residues" evidence="1">
    <location>
        <begin position="183"/>
        <end position="212"/>
    </location>
</feature>
<name>W5N4A9_LEPOC</name>
<evidence type="ECO:0000256" key="2">
    <source>
        <dbReference type="SAM" id="Phobius"/>
    </source>
</evidence>
<dbReference type="HOGENOM" id="CLU_749970_0_0_1"/>
<dbReference type="PANTHER" id="PTHR28602">
    <property type="entry name" value="ENDOTHELIAL CELL-SPECIFIC CHEMOTAXIS REGULATOR"/>
    <property type="match status" value="1"/>
</dbReference>
<dbReference type="EMBL" id="AHAT01005571">
    <property type="status" value="NOT_ANNOTATED_CDS"/>
    <property type="molecule type" value="Genomic_DNA"/>
</dbReference>
<keyword evidence="5" id="KW-1185">Reference proteome</keyword>
<feature type="transmembrane region" description="Helical" evidence="2">
    <location>
        <begin position="264"/>
        <end position="289"/>
    </location>
</feature>
<feature type="compositionally biased region" description="Polar residues" evidence="1">
    <location>
        <begin position="94"/>
        <end position="108"/>
    </location>
</feature>
<reference evidence="5" key="1">
    <citation type="submission" date="2011-12" db="EMBL/GenBank/DDBJ databases">
        <title>The Draft Genome of Lepisosteus oculatus.</title>
        <authorList>
            <consortium name="The Broad Institute Genome Assembly &amp; Analysis Group"/>
            <consortium name="Computational R&amp;D Group"/>
            <consortium name="and Sequencing Platform"/>
            <person name="Di Palma F."/>
            <person name="Alfoldi J."/>
            <person name="Johnson J."/>
            <person name="Berlin A."/>
            <person name="Gnerre S."/>
            <person name="Jaffe D."/>
            <person name="MacCallum I."/>
            <person name="Young S."/>
            <person name="Walker B.J."/>
            <person name="Lander E.S."/>
            <person name="Lindblad-Toh K."/>
        </authorList>
    </citation>
    <scope>NUCLEOTIDE SEQUENCE [LARGE SCALE GENOMIC DNA]</scope>
</reference>
<feature type="signal peptide" evidence="3">
    <location>
        <begin position="1"/>
        <end position="23"/>
    </location>
</feature>
<evidence type="ECO:0000256" key="1">
    <source>
        <dbReference type="SAM" id="MobiDB-lite"/>
    </source>
</evidence>
<feature type="compositionally biased region" description="Polar residues" evidence="1">
    <location>
        <begin position="332"/>
        <end position="351"/>
    </location>
</feature>
<feature type="compositionally biased region" description="Polar residues" evidence="1">
    <location>
        <begin position="64"/>
        <end position="80"/>
    </location>
</feature>
<keyword evidence="2" id="KW-0812">Transmembrane</keyword>
<dbReference type="AlphaFoldDB" id="W5N4A9"/>
<dbReference type="PANTHER" id="PTHR28602:SF1">
    <property type="entry name" value="ENDOTHELIAL CELL-SPECIFIC CHEMOTAXIS REGULATOR"/>
    <property type="match status" value="1"/>
</dbReference>
<dbReference type="InterPro" id="IPR026247">
    <property type="entry name" value="ECSCR"/>
</dbReference>
<evidence type="ECO:0008006" key="6">
    <source>
        <dbReference type="Google" id="ProtNLM"/>
    </source>
</evidence>
<dbReference type="Bgee" id="ENSLOCG00000012564">
    <property type="expression patterns" value="Expressed in heart and 12 other cell types or tissues"/>
</dbReference>